<protein>
    <recommendedName>
        <fullName evidence="2">C2 domain-containing protein</fullName>
    </recommendedName>
</protein>
<dbReference type="PANTHER" id="PTHR47052:SF3">
    <property type="entry name" value="INGRESSION PROTEIN 1"/>
    <property type="match status" value="1"/>
</dbReference>
<feature type="compositionally biased region" description="Low complexity" evidence="1">
    <location>
        <begin position="16"/>
        <end position="28"/>
    </location>
</feature>
<dbReference type="Pfam" id="PF00168">
    <property type="entry name" value="C2"/>
    <property type="match status" value="2"/>
</dbReference>
<sequence>MALPNVQSRLRKLRSKSTSSPSRSTPSPSRSPSPLPSMSNSSSREIGTLIVVVLKANHLPNKRHIGKQDPYCVVTVNNQKQRTKAVKKGGQHPEWDEELRFKIYEEENPPPVDGSGNPPTPPPKDGKSLSKIQGGTKMRLACFADDLREPDFIGEADVDLTEVLTKGETDEWFTLMNKDRFAGKVYLELTFWSNEPPPQKKATPQPVANIQNYGGQGSFVPFGEQSQSQQNRIVSTGDIHDHNRRLSESLRPSSSMLDLYQPPYERNRNSTIDVLNQGFGEMSVGEPRRSDTYPPAQTGHRAPSPSGFSAFSSQPSHVYEPSTGGSPTYSYERPVTPTGPSNFRPRTSMSSHQLPFPSQTPYQSDYDTTASGYRPSPPARGPRYSIPASSSGFVPISASSGFSTLSSRPSEPSGFAPPATPAPYNSHFNPNTYPPAPSQTPAPAPSSYSIPASSSFYDNMPAPETHYPQYGAASAPPQHVPPPLSTGPLPPQSAPPLPYGPYGSGPGSEVQSLPHSNSLSSSSGPGGSRPLPLPQGPGFNSIPASASQPLGSYSPSRSNGLAPPFPNGFPSVPPPPPLQSSHSGSPISQSPRSHSPLPEVHYDMAGPPLPKPPPHPQYPNPPHRRASLPVPPIGGSSRAGLPLPPPPPPPLGDYQNIPPPPLPPSHNNYMYHPGPPPQPPAPLDGYSQPPTSVSYGGY</sequence>
<evidence type="ECO:0000313" key="3">
    <source>
        <dbReference type="EMBL" id="KAK7049686.1"/>
    </source>
</evidence>
<dbReference type="SMART" id="SM00239">
    <property type="entry name" value="C2"/>
    <property type="match status" value="1"/>
</dbReference>
<gene>
    <name evidence="3" type="ORF">VNI00_005717</name>
</gene>
<feature type="compositionally biased region" description="Pro residues" evidence="1">
    <location>
        <begin position="642"/>
        <end position="664"/>
    </location>
</feature>
<feature type="compositionally biased region" description="Pro residues" evidence="1">
    <location>
        <begin position="607"/>
        <end position="621"/>
    </location>
</feature>
<feature type="compositionally biased region" description="Pro residues" evidence="1">
    <location>
        <begin position="432"/>
        <end position="444"/>
    </location>
</feature>
<feature type="compositionally biased region" description="Polar residues" evidence="1">
    <location>
        <begin position="338"/>
        <end position="371"/>
    </location>
</feature>
<feature type="compositionally biased region" description="Polar residues" evidence="1">
    <location>
        <begin position="542"/>
        <end position="559"/>
    </location>
</feature>
<feature type="region of interest" description="Disordered" evidence="1">
    <location>
        <begin position="106"/>
        <end position="132"/>
    </location>
</feature>
<feature type="compositionally biased region" description="Low complexity" evidence="1">
    <location>
        <begin position="512"/>
        <end position="523"/>
    </location>
</feature>
<accession>A0AAW0DGC1</accession>
<evidence type="ECO:0000256" key="1">
    <source>
        <dbReference type="SAM" id="MobiDB-lite"/>
    </source>
</evidence>
<feature type="region of interest" description="Disordered" evidence="1">
    <location>
        <begin position="210"/>
        <end position="264"/>
    </location>
</feature>
<evidence type="ECO:0000313" key="4">
    <source>
        <dbReference type="Proteomes" id="UP001383192"/>
    </source>
</evidence>
<dbReference type="Proteomes" id="UP001383192">
    <property type="component" value="Unassembled WGS sequence"/>
</dbReference>
<feature type="compositionally biased region" description="Polar residues" evidence="1">
    <location>
        <begin position="688"/>
        <end position="698"/>
    </location>
</feature>
<comment type="caution">
    <text evidence="3">The sequence shown here is derived from an EMBL/GenBank/DDBJ whole genome shotgun (WGS) entry which is preliminary data.</text>
</comment>
<dbReference type="InterPro" id="IPR037791">
    <property type="entry name" value="C2_fungal_Inn1"/>
</dbReference>
<feature type="compositionally biased region" description="Polar residues" evidence="1">
    <location>
        <begin position="224"/>
        <end position="234"/>
    </location>
</feature>
<evidence type="ECO:0000259" key="2">
    <source>
        <dbReference type="PROSITE" id="PS50004"/>
    </source>
</evidence>
<feature type="compositionally biased region" description="Pro residues" evidence="1">
    <location>
        <begin position="563"/>
        <end position="578"/>
    </location>
</feature>
<feature type="compositionally biased region" description="Low complexity" evidence="1">
    <location>
        <begin position="445"/>
        <end position="455"/>
    </location>
</feature>
<dbReference type="EMBL" id="JAYKXP010000016">
    <property type="protein sequence ID" value="KAK7049686.1"/>
    <property type="molecule type" value="Genomic_DNA"/>
</dbReference>
<dbReference type="CDD" id="cd08681">
    <property type="entry name" value="C2_fungal_Inn1p-like"/>
    <property type="match status" value="1"/>
</dbReference>
<feature type="compositionally biased region" description="Pro residues" evidence="1">
    <location>
        <begin position="673"/>
        <end position="682"/>
    </location>
</feature>
<feature type="region of interest" description="Disordered" evidence="1">
    <location>
        <begin position="281"/>
        <end position="698"/>
    </location>
</feature>
<organism evidence="3 4">
    <name type="scientific">Paramarasmius palmivorus</name>
    <dbReference type="NCBI Taxonomy" id="297713"/>
    <lineage>
        <taxon>Eukaryota</taxon>
        <taxon>Fungi</taxon>
        <taxon>Dikarya</taxon>
        <taxon>Basidiomycota</taxon>
        <taxon>Agaricomycotina</taxon>
        <taxon>Agaricomycetes</taxon>
        <taxon>Agaricomycetidae</taxon>
        <taxon>Agaricales</taxon>
        <taxon>Marasmiineae</taxon>
        <taxon>Marasmiaceae</taxon>
        <taxon>Paramarasmius</taxon>
    </lineage>
</organism>
<dbReference type="InterPro" id="IPR035892">
    <property type="entry name" value="C2_domain_sf"/>
</dbReference>
<feature type="compositionally biased region" description="Low complexity" evidence="1">
    <location>
        <begin position="302"/>
        <end position="316"/>
    </location>
</feature>
<proteinExistence type="predicted"/>
<dbReference type="SUPFAM" id="SSF49562">
    <property type="entry name" value="C2 domain (Calcium/lipid-binding domain, CaLB)"/>
    <property type="match status" value="1"/>
</dbReference>
<feature type="domain" description="C2" evidence="2">
    <location>
        <begin position="30"/>
        <end position="173"/>
    </location>
</feature>
<feature type="compositionally biased region" description="Basic and acidic residues" evidence="1">
    <location>
        <begin position="238"/>
        <end position="248"/>
    </location>
</feature>
<name>A0AAW0DGC1_9AGAR</name>
<feature type="compositionally biased region" description="Pro residues" evidence="1">
    <location>
        <begin position="478"/>
        <end position="499"/>
    </location>
</feature>
<dbReference type="InterPro" id="IPR052981">
    <property type="entry name" value="Ingression_C2_domain"/>
</dbReference>
<dbReference type="AlphaFoldDB" id="A0AAW0DGC1"/>
<reference evidence="3 4" key="1">
    <citation type="submission" date="2024-01" db="EMBL/GenBank/DDBJ databases">
        <title>A draft genome for a cacao thread blight-causing isolate of Paramarasmius palmivorus.</title>
        <authorList>
            <person name="Baruah I.K."/>
            <person name="Bukari Y."/>
            <person name="Amoako-Attah I."/>
            <person name="Meinhardt L.W."/>
            <person name="Bailey B.A."/>
            <person name="Cohen S.P."/>
        </authorList>
    </citation>
    <scope>NUCLEOTIDE SEQUENCE [LARGE SCALE GENOMIC DNA]</scope>
    <source>
        <strain evidence="3 4">GH-12</strain>
    </source>
</reference>
<dbReference type="Gene3D" id="2.60.40.150">
    <property type="entry name" value="C2 domain"/>
    <property type="match status" value="1"/>
</dbReference>
<feature type="region of interest" description="Disordered" evidence="1">
    <location>
        <begin position="1"/>
        <end position="43"/>
    </location>
</feature>
<feature type="compositionally biased region" description="Low complexity" evidence="1">
    <location>
        <begin position="579"/>
        <end position="596"/>
    </location>
</feature>
<feature type="compositionally biased region" description="Polar residues" evidence="1">
    <location>
        <begin position="387"/>
        <end position="410"/>
    </location>
</feature>
<dbReference type="InterPro" id="IPR000008">
    <property type="entry name" value="C2_dom"/>
</dbReference>
<dbReference type="PANTHER" id="PTHR47052">
    <property type="entry name" value="CONSERVED SERINE PROLINE-RICH PROTEIN (AFU_ORTHOLOGUE AFUA_2G01790)"/>
    <property type="match status" value="1"/>
</dbReference>
<keyword evidence="4" id="KW-1185">Reference proteome</keyword>
<dbReference type="PROSITE" id="PS50004">
    <property type="entry name" value="C2"/>
    <property type="match status" value="1"/>
</dbReference>